<name>A0A9X0DEW4_9HELO</name>
<dbReference type="EMBL" id="JAPEIS010000016">
    <property type="protein sequence ID" value="KAJ8058248.1"/>
    <property type="molecule type" value="Genomic_DNA"/>
</dbReference>
<proteinExistence type="predicted"/>
<comment type="caution">
    <text evidence="1">The sequence shown here is derived from an EMBL/GenBank/DDBJ whole genome shotgun (WGS) entry which is preliminary data.</text>
</comment>
<dbReference type="Gene3D" id="3.30.420.10">
    <property type="entry name" value="Ribonuclease H-like superfamily/Ribonuclease H"/>
    <property type="match status" value="1"/>
</dbReference>
<dbReference type="GO" id="GO:0003676">
    <property type="term" value="F:nucleic acid binding"/>
    <property type="evidence" value="ECO:0007669"/>
    <property type="project" value="InterPro"/>
</dbReference>
<keyword evidence="2" id="KW-1185">Reference proteome</keyword>
<dbReference type="OrthoDB" id="26838at2759"/>
<dbReference type="PANTHER" id="PTHR43040">
    <property type="entry name" value="RIBONUCLEASE D"/>
    <property type="match status" value="1"/>
</dbReference>
<reference evidence="1" key="1">
    <citation type="submission" date="2022-11" db="EMBL/GenBank/DDBJ databases">
        <title>Genome Resource of Sclerotinia nivalis Strain SnTB1, a Plant Pathogen Isolated from American Ginseng.</title>
        <authorList>
            <person name="Fan S."/>
        </authorList>
    </citation>
    <scope>NUCLEOTIDE SEQUENCE</scope>
    <source>
        <strain evidence="1">SnTB1</strain>
    </source>
</reference>
<organism evidence="1 2">
    <name type="scientific">Sclerotinia nivalis</name>
    <dbReference type="NCBI Taxonomy" id="352851"/>
    <lineage>
        <taxon>Eukaryota</taxon>
        <taxon>Fungi</taxon>
        <taxon>Dikarya</taxon>
        <taxon>Ascomycota</taxon>
        <taxon>Pezizomycotina</taxon>
        <taxon>Leotiomycetes</taxon>
        <taxon>Helotiales</taxon>
        <taxon>Sclerotiniaceae</taxon>
        <taxon>Sclerotinia</taxon>
    </lineage>
</organism>
<dbReference type="InterPro" id="IPR012337">
    <property type="entry name" value="RNaseH-like_sf"/>
</dbReference>
<protein>
    <recommendedName>
        <fullName evidence="3">3'-5' exonuclease domain-containing protein</fullName>
    </recommendedName>
</protein>
<dbReference type="SUPFAM" id="SSF53098">
    <property type="entry name" value="Ribonuclease H-like"/>
    <property type="match status" value="1"/>
</dbReference>
<evidence type="ECO:0000313" key="1">
    <source>
        <dbReference type="EMBL" id="KAJ8058248.1"/>
    </source>
</evidence>
<gene>
    <name evidence="1" type="ORF">OCU04_012442</name>
</gene>
<evidence type="ECO:0000313" key="2">
    <source>
        <dbReference type="Proteomes" id="UP001152300"/>
    </source>
</evidence>
<accession>A0A9X0DEW4</accession>
<dbReference type="Proteomes" id="UP001152300">
    <property type="component" value="Unassembled WGS sequence"/>
</dbReference>
<dbReference type="PANTHER" id="PTHR43040:SF1">
    <property type="entry name" value="RIBONUCLEASE D"/>
    <property type="match status" value="1"/>
</dbReference>
<dbReference type="InterPro" id="IPR036397">
    <property type="entry name" value="RNaseH_sf"/>
</dbReference>
<sequence>MSASTEISPSIKIVDTLPSLISFLDDLNSALTISTCTSTLYLSITPRNTATPYVLIIHWILPHLPGTPQNSETYLLDFTAISTEILMNTHSSNKSLTMMQYTHAPPPGQAHQAETPEYISLKTLFESPYISKILFDVRDISHFLYTKCDISLAGVKDIQLMELAVRAGGKDKLRGLAKCVELHSPLPSAVKKEWEAKRTALQKIEIRTRGQRPMEPEVMQYYALSVDMLPRVYDVLRKKLEPGNESFWRSHVEAETNERIKEAKNPQYNMQEQGRVYSPWNDDYVEAAIDGWNDDVLAQASEEAEAEYDRLDDYLQEMRMTT</sequence>
<dbReference type="AlphaFoldDB" id="A0A9X0DEW4"/>
<evidence type="ECO:0008006" key="3">
    <source>
        <dbReference type="Google" id="ProtNLM"/>
    </source>
</evidence>